<dbReference type="InterPro" id="IPR042094">
    <property type="entry name" value="T2SS_GspF_sf"/>
</dbReference>
<proteinExistence type="inferred from homology"/>
<dbReference type="PRINTS" id="PR00812">
    <property type="entry name" value="BCTERIALGSPF"/>
</dbReference>
<dbReference type="Gene3D" id="1.20.81.30">
    <property type="entry name" value="Type II secretion system (T2SS), domain F"/>
    <property type="match status" value="2"/>
</dbReference>
<evidence type="ECO:0000256" key="7">
    <source>
        <dbReference type="SAM" id="Phobius"/>
    </source>
</evidence>
<keyword evidence="10" id="KW-1185">Reference proteome</keyword>
<accession>A0ABP3UYD0</accession>
<keyword evidence="6 7" id="KW-0472">Membrane</keyword>
<dbReference type="Proteomes" id="UP001501510">
    <property type="component" value="Unassembled WGS sequence"/>
</dbReference>
<evidence type="ECO:0000313" key="9">
    <source>
        <dbReference type="EMBL" id="GAA0743567.1"/>
    </source>
</evidence>
<gene>
    <name evidence="9" type="ORF">GCM10008906_27510</name>
</gene>
<comment type="similarity">
    <text evidence="2">Belongs to the GSP F family.</text>
</comment>
<dbReference type="InterPro" id="IPR018076">
    <property type="entry name" value="T2SS_GspF_dom"/>
</dbReference>
<dbReference type="PANTHER" id="PTHR30012:SF0">
    <property type="entry name" value="TYPE II SECRETION SYSTEM PROTEIN F-RELATED"/>
    <property type="match status" value="1"/>
</dbReference>
<evidence type="ECO:0000256" key="6">
    <source>
        <dbReference type="ARBA" id="ARBA00023136"/>
    </source>
</evidence>
<feature type="domain" description="Type II secretion system protein GspF" evidence="8">
    <location>
        <begin position="63"/>
        <end position="185"/>
    </location>
</feature>
<evidence type="ECO:0000256" key="5">
    <source>
        <dbReference type="ARBA" id="ARBA00022989"/>
    </source>
</evidence>
<evidence type="ECO:0000259" key="8">
    <source>
        <dbReference type="Pfam" id="PF00482"/>
    </source>
</evidence>
<organism evidence="9 10">
    <name type="scientific">Clostridium oceanicum</name>
    <dbReference type="NCBI Taxonomy" id="1543"/>
    <lineage>
        <taxon>Bacteria</taxon>
        <taxon>Bacillati</taxon>
        <taxon>Bacillota</taxon>
        <taxon>Clostridia</taxon>
        <taxon>Eubacteriales</taxon>
        <taxon>Clostridiaceae</taxon>
        <taxon>Clostridium</taxon>
    </lineage>
</organism>
<evidence type="ECO:0000256" key="3">
    <source>
        <dbReference type="ARBA" id="ARBA00022475"/>
    </source>
</evidence>
<feature type="transmembrane region" description="Helical" evidence="7">
    <location>
        <begin position="362"/>
        <end position="384"/>
    </location>
</feature>
<name>A0ABP3UYD0_9CLOT</name>
<keyword evidence="5 7" id="KW-1133">Transmembrane helix</keyword>
<comment type="caution">
    <text evidence="9">The sequence shown here is derived from an EMBL/GenBank/DDBJ whole genome shotgun (WGS) entry which is preliminary data.</text>
</comment>
<evidence type="ECO:0000256" key="2">
    <source>
        <dbReference type="ARBA" id="ARBA00005745"/>
    </source>
</evidence>
<keyword evidence="3" id="KW-1003">Cell membrane</keyword>
<feature type="transmembrane region" description="Helical" evidence="7">
    <location>
        <begin position="161"/>
        <end position="180"/>
    </location>
</feature>
<dbReference type="Pfam" id="PF00482">
    <property type="entry name" value="T2SSF"/>
    <property type="match status" value="2"/>
</dbReference>
<sequence length="393" mass="45333">MEVFKYKALDLQGKRIAGKCKKSNIKNLYKKLRMKGYYVIDLAPTHRKILEEKISKKQCALLCDKLYMLIHSGVDITEAIYIISNNFKSKKIKNSLIGIRSSILKGETVYKSFCKFDNIYPNFFISMLYIGEESGKLEWVLKKLTEFYENENTFSKEIKTALIYPTAVLLSFIAMMYILINKVIPSFMDIFKDLGSSINKGTLNFIKFINITNYILILLSLLIIITLIIGKLSKDRFKYKLDSLKIKIPLFKKIINRIFLTKLSCEMNIMLESGINITECLEIVESTTKNYALKEKIKLCNIHIKKGNGVKDSLIKARIEDKLFLSMVSVGEKSGSLAESFRDIFFIYEKDIKDKIKAFIKLIEPSIIILMALVVTFVFVNVFIPMMDIMDLL</sequence>
<dbReference type="EMBL" id="BAAACG010000010">
    <property type="protein sequence ID" value="GAA0743567.1"/>
    <property type="molecule type" value="Genomic_DNA"/>
</dbReference>
<evidence type="ECO:0000256" key="1">
    <source>
        <dbReference type="ARBA" id="ARBA00004651"/>
    </source>
</evidence>
<evidence type="ECO:0000256" key="4">
    <source>
        <dbReference type="ARBA" id="ARBA00022692"/>
    </source>
</evidence>
<reference evidence="10" key="1">
    <citation type="journal article" date="2019" name="Int. J. Syst. Evol. Microbiol.">
        <title>The Global Catalogue of Microorganisms (GCM) 10K type strain sequencing project: providing services to taxonomists for standard genome sequencing and annotation.</title>
        <authorList>
            <consortium name="The Broad Institute Genomics Platform"/>
            <consortium name="The Broad Institute Genome Sequencing Center for Infectious Disease"/>
            <person name="Wu L."/>
            <person name="Ma J."/>
        </authorList>
    </citation>
    <scope>NUCLEOTIDE SEQUENCE [LARGE SCALE GENOMIC DNA]</scope>
    <source>
        <strain evidence="10">JCM 1407</strain>
    </source>
</reference>
<feature type="domain" description="Type II secretion system protein GspF" evidence="8">
    <location>
        <begin position="266"/>
        <end position="385"/>
    </location>
</feature>
<evidence type="ECO:0000313" key="10">
    <source>
        <dbReference type="Proteomes" id="UP001501510"/>
    </source>
</evidence>
<feature type="transmembrane region" description="Helical" evidence="7">
    <location>
        <begin position="211"/>
        <end position="230"/>
    </location>
</feature>
<protein>
    <submittedName>
        <fullName evidence="9">Type II secretion system F family protein</fullName>
    </submittedName>
</protein>
<dbReference type="InterPro" id="IPR003004">
    <property type="entry name" value="GspF/PilC"/>
</dbReference>
<dbReference type="RefSeq" id="WP_343762329.1">
    <property type="nucleotide sequence ID" value="NZ_BAAACG010000010.1"/>
</dbReference>
<dbReference type="PANTHER" id="PTHR30012">
    <property type="entry name" value="GENERAL SECRETION PATHWAY PROTEIN"/>
    <property type="match status" value="1"/>
</dbReference>
<keyword evidence="4 7" id="KW-0812">Transmembrane</keyword>
<comment type="subcellular location">
    <subcellularLocation>
        <location evidence="1">Cell membrane</location>
        <topology evidence="1">Multi-pass membrane protein</topology>
    </subcellularLocation>
</comment>